<proteinExistence type="predicted"/>
<evidence type="ECO:0000313" key="1">
    <source>
        <dbReference type="EMBL" id="DAF42920.1"/>
    </source>
</evidence>
<reference evidence="1" key="1">
    <citation type="journal article" date="2021" name="Proc. Natl. Acad. Sci. U.S.A.">
        <title>A Catalog of Tens of Thousands of Viruses from Human Metagenomes Reveals Hidden Associations with Chronic Diseases.</title>
        <authorList>
            <person name="Tisza M.J."/>
            <person name="Buck C.B."/>
        </authorList>
    </citation>
    <scope>NUCLEOTIDE SEQUENCE</scope>
    <source>
        <strain evidence="1">CtHip2</strain>
    </source>
</reference>
<organism evidence="1">
    <name type="scientific">Siphoviridae sp. ctHip2</name>
    <dbReference type="NCBI Taxonomy" id="2827830"/>
    <lineage>
        <taxon>Viruses</taxon>
        <taxon>Duplodnaviria</taxon>
        <taxon>Heunggongvirae</taxon>
        <taxon>Uroviricota</taxon>
        <taxon>Caudoviricetes</taxon>
    </lineage>
</organism>
<name>A0A8S5RWA3_9CAUD</name>
<sequence length="41" mass="4910">MHFSVGLMPGVIQFACRCKNERMIQKITCYWTESSRWELKT</sequence>
<protein>
    <submittedName>
        <fullName evidence="1">Uncharacterized protein</fullName>
    </submittedName>
</protein>
<accession>A0A8S5RWA3</accession>
<dbReference type="EMBL" id="BK032497">
    <property type="protein sequence ID" value="DAF42920.1"/>
    <property type="molecule type" value="Genomic_DNA"/>
</dbReference>